<dbReference type="PANTHER" id="PTHR43108:SF8">
    <property type="entry name" value="SD21168P"/>
    <property type="match status" value="1"/>
</dbReference>
<accession>A0A6V8KPN5</accession>
<dbReference type="PANTHER" id="PTHR43108">
    <property type="entry name" value="N-ACETYLGLUCOSAMINE-6-SULFATASE FAMILY MEMBER"/>
    <property type="match status" value="1"/>
</dbReference>
<name>A0A6V8KPN5_9ACTN</name>
<feature type="domain" description="Sulfatase N-terminal" evidence="1">
    <location>
        <begin position="38"/>
        <end position="344"/>
    </location>
</feature>
<dbReference type="SUPFAM" id="SSF53649">
    <property type="entry name" value="Alkaline phosphatase-like"/>
    <property type="match status" value="1"/>
</dbReference>
<dbReference type="RefSeq" id="WP_173068540.1">
    <property type="nucleotide sequence ID" value="NZ_BAABGO010000004.1"/>
</dbReference>
<dbReference type="CDD" id="cd16147">
    <property type="entry name" value="G6S"/>
    <property type="match status" value="1"/>
</dbReference>
<keyword evidence="3" id="KW-1185">Reference proteome</keyword>
<dbReference type="InterPro" id="IPR017850">
    <property type="entry name" value="Alkaline_phosphatase_core_sf"/>
</dbReference>
<dbReference type="Gene3D" id="3.40.720.10">
    <property type="entry name" value="Alkaline Phosphatase, subunit A"/>
    <property type="match status" value="1"/>
</dbReference>
<dbReference type="EMBL" id="BLPF01000003">
    <property type="protein sequence ID" value="GFJ84568.1"/>
    <property type="molecule type" value="Genomic_DNA"/>
</dbReference>
<sequence>MNRASWRVRGGAALAVLLAGVAGLVLVRPGVAAAPSRPNILLLVLDDARTGATGVMSKTEDWLRRGGTYLPNTVATTPSCCPSRASLLSGRFTHNHGVNQQDAIGRYDHERTLQHDLKAAGYGTAAVGKLFNRWPLAQRPPGFDRWALTHGGYDGAWFGVEGKSRRVGYSTTFIGEQVNRYLDDFEADDTRPWFMYAGFTAPHSPYTPEDKYAGREFPWDGNPATRETDRRDKPSWVRKYSISFEEGTATRAAQLRTLLSVDDAVESVRQHLSARGELDNTLVMLVSDNGKAWGEHGLPSKFTPYRESVNVPVYLWWPGHVPAREDTRLAALVDVAPTLLAAAGLRPSYELDGRSLLGPARERVLLEYWRDKANGSFPTWASLLSWGRYQYTEYFDGEGRRTEREYYDLAADPWQLTNLLGDRDPANDPALTPLADALAAQRRCAGSGCF</sequence>
<evidence type="ECO:0000313" key="2">
    <source>
        <dbReference type="EMBL" id="GFJ84568.1"/>
    </source>
</evidence>
<reference evidence="2 3" key="1">
    <citation type="submission" date="2020-03" db="EMBL/GenBank/DDBJ databases">
        <title>Whole genome shotgun sequence of Phytohabitans houttuyneae NBRC 108639.</title>
        <authorList>
            <person name="Komaki H."/>
            <person name="Tamura T."/>
        </authorList>
    </citation>
    <scope>NUCLEOTIDE SEQUENCE [LARGE SCALE GENOMIC DNA]</scope>
    <source>
        <strain evidence="2 3">NBRC 108639</strain>
    </source>
</reference>
<reference evidence="2 3" key="2">
    <citation type="submission" date="2020-03" db="EMBL/GenBank/DDBJ databases">
        <authorList>
            <person name="Ichikawa N."/>
            <person name="Kimura A."/>
            <person name="Kitahashi Y."/>
            <person name="Uohara A."/>
        </authorList>
    </citation>
    <scope>NUCLEOTIDE SEQUENCE [LARGE SCALE GENOMIC DNA]</scope>
    <source>
        <strain evidence="2 3">NBRC 108639</strain>
    </source>
</reference>
<gene>
    <name evidence="2" type="ORF">Phou_087480</name>
</gene>
<dbReference type="AlphaFoldDB" id="A0A6V8KPN5"/>
<comment type="caution">
    <text evidence="2">The sequence shown here is derived from an EMBL/GenBank/DDBJ whole genome shotgun (WGS) entry which is preliminary data.</text>
</comment>
<protein>
    <recommendedName>
        <fullName evidence="1">Sulfatase N-terminal domain-containing protein</fullName>
    </recommendedName>
</protein>
<proteinExistence type="predicted"/>
<organism evidence="2 3">
    <name type="scientific">Phytohabitans houttuyneae</name>
    <dbReference type="NCBI Taxonomy" id="1076126"/>
    <lineage>
        <taxon>Bacteria</taxon>
        <taxon>Bacillati</taxon>
        <taxon>Actinomycetota</taxon>
        <taxon>Actinomycetes</taxon>
        <taxon>Micromonosporales</taxon>
        <taxon>Micromonosporaceae</taxon>
    </lineage>
</organism>
<dbReference type="Pfam" id="PF00884">
    <property type="entry name" value="Sulfatase"/>
    <property type="match status" value="1"/>
</dbReference>
<evidence type="ECO:0000259" key="1">
    <source>
        <dbReference type="Pfam" id="PF00884"/>
    </source>
</evidence>
<dbReference type="Proteomes" id="UP000482800">
    <property type="component" value="Unassembled WGS sequence"/>
</dbReference>
<dbReference type="InterPro" id="IPR000917">
    <property type="entry name" value="Sulfatase_N"/>
</dbReference>
<evidence type="ECO:0000313" key="3">
    <source>
        <dbReference type="Proteomes" id="UP000482800"/>
    </source>
</evidence>